<dbReference type="Pfam" id="PF00171">
    <property type="entry name" value="Aldedh"/>
    <property type="match status" value="1"/>
</dbReference>
<evidence type="ECO:0000256" key="3">
    <source>
        <dbReference type="ARBA" id="ARBA00023002"/>
    </source>
</evidence>
<dbReference type="GO" id="GO:0004030">
    <property type="term" value="F:aldehyde dehydrogenase [NAD(P)+] activity"/>
    <property type="evidence" value="ECO:0007669"/>
    <property type="project" value="InterPro"/>
</dbReference>
<dbReference type="AlphaFoldDB" id="A0A1N6NBG3"/>
<accession>A0A1N6NBG3</accession>
<dbReference type="Gene3D" id="3.40.309.10">
    <property type="entry name" value="Aldehyde Dehydrogenase, Chain A, domain 2"/>
    <property type="match status" value="1"/>
</dbReference>
<dbReference type="FunFam" id="3.40.309.10:FF:000010">
    <property type="entry name" value="Gamma-aminobutyraldehyde dehydrogenase"/>
    <property type="match status" value="1"/>
</dbReference>
<comment type="similarity">
    <text evidence="1">Belongs to the aldehyde dehydrogenase family.</text>
</comment>
<dbReference type="FunFam" id="3.40.605.10:FF:000012">
    <property type="entry name" value="NAD-dependent succinate-semialdehyde dehydrogenase"/>
    <property type="match status" value="1"/>
</dbReference>
<keyword evidence="3" id="KW-0560">Oxidoreductase</keyword>
<protein>
    <submittedName>
        <fullName evidence="5">Succinate-semialdehyde dehydrogenase / glutarate-semialdehyde dehydrogenase</fullName>
    </submittedName>
</protein>
<keyword evidence="6" id="KW-1185">Reference proteome</keyword>
<dbReference type="STRING" id="49186.SAMN05421647_101194"/>
<dbReference type="eggNOG" id="COG1012">
    <property type="taxonomic scope" value="Bacteria"/>
</dbReference>
<proteinExistence type="inferred from homology"/>
<dbReference type="CDD" id="cd07100">
    <property type="entry name" value="ALDH_SSADH1_GabD1"/>
    <property type="match status" value="1"/>
</dbReference>
<evidence type="ECO:0000256" key="1">
    <source>
        <dbReference type="ARBA" id="ARBA00009986"/>
    </source>
</evidence>
<dbReference type="InterPro" id="IPR015590">
    <property type="entry name" value="Aldehyde_DH_dom"/>
</dbReference>
<dbReference type="PANTHER" id="PTHR43217">
    <property type="entry name" value="SUCCINATE SEMIALDEHYDE DEHYDROGENASE [NAD(P)+] SAD"/>
    <property type="match status" value="1"/>
</dbReference>
<gene>
    <name evidence="5" type="ORF">SAMN05421647_101194</name>
</gene>
<name>A0A1N6NBG3_9GAMM</name>
<dbReference type="Gene3D" id="3.40.605.10">
    <property type="entry name" value="Aldehyde Dehydrogenase, Chain A, domain 1"/>
    <property type="match status" value="1"/>
</dbReference>
<dbReference type="InterPro" id="IPR016163">
    <property type="entry name" value="Ald_DH_C"/>
</dbReference>
<dbReference type="InterPro" id="IPR044148">
    <property type="entry name" value="ALDH_GabD1-like"/>
</dbReference>
<feature type="domain" description="Aldehyde dehydrogenase" evidence="4">
    <location>
        <begin position="3"/>
        <end position="449"/>
    </location>
</feature>
<dbReference type="GO" id="GO:0004777">
    <property type="term" value="F:succinate-semialdehyde dehydrogenase (NAD+) activity"/>
    <property type="evidence" value="ECO:0007669"/>
    <property type="project" value="TreeGrafter"/>
</dbReference>
<sequence length="456" mass="48975">MLTVINPTNGQTLHSVPALDRAGMEARIDTALQGFSQWRKTSFSERAQLLQRVANLMRAQEERLARLMTDEMGKPIKEARGEVQKAAWCAEHYAEHGEDYLKTYDLASDASHSYIQHLPLGPVMGILPWNAPFWLAFRFCAPALMAGNTCLIKHDPHVPACAEAIADLFVQAEAPEGVVQNLPLQTPDVEAAIRHKAVRAISFTGSSGGGSKVASMAASELKPAVLELGGSDPAIVLADADLEQAADLIGFSRIINAGQSCIAAKRIIVEAPVYDRFVELLEARLAPLKVGDPANEDTDIGPIAREDLRAELARQVEQTKAAGARCLLGGEPLDGPGYFYPVTLLADVTNDMPACREETFGPVAVVLKAENAEQALAIANDSEYGLAGSIWTDRARGEAMAADLETGQVVVNGLVKTDPRLPSGGIKRSGYGRELGPHGIMEFVNIQQVWVGPKQG</sequence>
<evidence type="ECO:0000259" key="4">
    <source>
        <dbReference type="Pfam" id="PF00171"/>
    </source>
</evidence>
<organism evidence="5 6">
    <name type="scientific">Marinobacterium stanieri</name>
    <dbReference type="NCBI Taxonomy" id="49186"/>
    <lineage>
        <taxon>Bacteria</taxon>
        <taxon>Pseudomonadati</taxon>
        <taxon>Pseudomonadota</taxon>
        <taxon>Gammaproteobacteria</taxon>
        <taxon>Oceanospirillales</taxon>
        <taxon>Oceanospirillaceae</taxon>
        <taxon>Marinobacterium</taxon>
    </lineage>
</organism>
<evidence type="ECO:0000256" key="2">
    <source>
        <dbReference type="ARBA" id="ARBA00022857"/>
    </source>
</evidence>
<dbReference type="InterPro" id="IPR047110">
    <property type="entry name" value="GABD/Sad-like"/>
</dbReference>
<evidence type="ECO:0000313" key="5">
    <source>
        <dbReference type="EMBL" id="SIP89400.1"/>
    </source>
</evidence>
<dbReference type="PANTHER" id="PTHR43217:SF1">
    <property type="entry name" value="SUCCINATE SEMIALDEHYDE DEHYDROGENASE [NAD(P)+] SAD"/>
    <property type="match status" value="1"/>
</dbReference>
<dbReference type="SUPFAM" id="SSF53720">
    <property type="entry name" value="ALDH-like"/>
    <property type="match status" value="1"/>
</dbReference>
<dbReference type="InterPro" id="IPR016162">
    <property type="entry name" value="Ald_DH_N"/>
</dbReference>
<dbReference type="Proteomes" id="UP000186895">
    <property type="component" value="Unassembled WGS sequence"/>
</dbReference>
<dbReference type="RefSeq" id="WP_076460120.1">
    <property type="nucleotide sequence ID" value="NZ_FTMN01000001.1"/>
</dbReference>
<dbReference type="EMBL" id="FTMN01000001">
    <property type="protein sequence ID" value="SIP89400.1"/>
    <property type="molecule type" value="Genomic_DNA"/>
</dbReference>
<keyword evidence="2" id="KW-0521">NADP</keyword>
<dbReference type="InterPro" id="IPR016161">
    <property type="entry name" value="Ald_DH/histidinol_DH"/>
</dbReference>
<reference evidence="5 6" key="1">
    <citation type="submission" date="2017-01" db="EMBL/GenBank/DDBJ databases">
        <authorList>
            <person name="Mah S.A."/>
            <person name="Swanson W.J."/>
            <person name="Moy G.W."/>
            <person name="Vacquier V.D."/>
        </authorList>
    </citation>
    <scope>NUCLEOTIDE SEQUENCE [LARGE SCALE GENOMIC DNA]</scope>
    <source>
        <strain evidence="5 6">DSM 7027</strain>
    </source>
</reference>
<evidence type="ECO:0000313" key="6">
    <source>
        <dbReference type="Proteomes" id="UP000186895"/>
    </source>
</evidence>